<dbReference type="InterPro" id="IPR007743">
    <property type="entry name" value="Immunity-related_GTPase-like"/>
</dbReference>
<evidence type="ECO:0000259" key="5">
    <source>
        <dbReference type="PROSITE" id="PS51716"/>
    </source>
</evidence>
<dbReference type="Proteomes" id="UP000663891">
    <property type="component" value="Unassembled WGS sequence"/>
</dbReference>
<dbReference type="OrthoDB" id="422720at2759"/>
<keyword evidence="3" id="KW-0378">Hydrolase</keyword>
<keyword evidence="4" id="KW-0342">GTP-binding</keyword>
<dbReference type="PANTHER" id="PTHR32341">
    <property type="entry name" value="INTERFERON-INDUCIBLE GTPASE"/>
    <property type="match status" value="1"/>
</dbReference>
<feature type="domain" description="IRG-type G" evidence="5">
    <location>
        <begin position="11"/>
        <end position="193"/>
    </location>
</feature>
<evidence type="ECO:0000313" key="8">
    <source>
        <dbReference type="Proteomes" id="UP000663881"/>
    </source>
</evidence>
<proteinExistence type="inferred from homology"/>
<comment type="similarity">
    <text evidence="1">Belongs to the TRAFAC class dynamin-like GTPase superfamily. IRG family.</text>
</comment>
<dbReference type="Proteomes" id="UP000663881">
    <property type="component" value="Unassembled WGS sequence"/>
</dbReference>
<dbReference type="GO" id="GO:0005525">
    <property type="term" value="F:GTP binding"/>
    <property type="evidence" value="ECO:0007669"/>
    <property type="project" value="UniProtKB-KW"/>
</dbReference>
<sequence length="259" mass="30011">MMSVKYRPPNAPYHIAILGRSGVGKSSLCNSILDVSSEQTDSAPVGVIETTLIPTSYKLMDNVFIWDVPGVATPSITKNDYCKLIDINRYDMFLILSRGRFTEIDLWLSDIVRDRFNKTLFFVRTGIDEELRNHRRDYPGNFNVINVLDLIRNNCFRNLETSFSMTNLTLYLINTKDKTKYDFPQLIDDIMKHINQERDTRVLTLIKDDPEEQQQQQPAPSLLSNPALQTATTIVTKWARFGLVSYLYDRYYTEKDKTE</sequence>
<protein>
    <recommendedName>
        <fullName evidence="5">IRG-type G domain-containing protein</fullName>
    </recommendedName>
</protein>
<organism evidence="7 8">
    <name type="scientific">Adineta steineri</name>
    <dbReference type="NCBI Taxonomy" id="433720"/>
    <lineage>
        <taxon>Eukaryota</taxon>
        <taxon>Metazoa</taxon>
        <taxon>Spiralia</taxon>
        <taxon>Gnathifera</taxon>
        <taxon>Rotifera</taxon>
        <taxon>Eurotatoria</taxon>
        <taxon>Bdelloidea</taxon>
        <taxon>Adinetida</taxon>
        <taxon>Adinetidae</taxon>
        <taxon>Adineta</taxon>
    </lineage>
</organism>
<dbReference type="FunFam" id="3.40.50.300:FF:000541">
    <property type="entry name" value="Immunity related GTPase M"/>
    <property type="match status" value="1"/>
</dbReference>
<evidence type="ECO:0000313" key="6">
    <source>
        <dbReference type="EMBL" id="CAF1035949.1"/>
    </source>
</evidence>
<dbReference type="GO" id="GO:0016020">
    <property type="term" value="C:membrane"/>
    <property type="evidence" value="ECO:0007669"/>
    <property type="project" value="InterPro"/>
</dbReference>
<dbReference type="GO" id="GO:0016787">
    <property type="term" value="F:hydrolase activity"/>
    <property type="evidence" value="ECO:0007669"/>
    <property type="project" value="UniProtKB-KW"/>
</dbReference>
<accession>A0A819GMN8</accession>
<keyword evidence="2" id="KW-0547">Nucleotide-binding</keyword>
<gene>
    <name evidence="7" type="ORF">OKA104_LOCUS23298</name>
    <name evidence="6" type="ORF">VCS650_LOCUS16596</name>
</gene>
<dbReference type="EMBL" id="CAJOAY010001767">
    <property type="protein sequence ID" value="CAF3884101.1"/>
    <property type="molecule type" value="Genomic_DNA"/>
</dbReference>
<evidence type="ECO:0000256" key="2">
    <source>
        <dbReference type="ARBA" id="ARBA00022741"/>
    </source>
</evidence>
<dbReference type="InterPro" id="IPR030385">
    <property type="entry name" value="G_IRG_dom"/>
</dbReference>
<dbReference type="AlphaFoldDB" id="A0A819GMN8"/>
<evidence type="ECO:0000256" key="4">
    <source>
        <dbReference type="ARBA" id="ARBA00023134"/>
    </source>
</evidence>
<dbReference type="InterPro" id="IPR051515">
    <property type="entry name" value="IRG"/>
</dbReference>
<dbReference type="EMBL" id="CAJNON010000149">
    <property type="protein sequence ID" value="CAF1035949.1"/>
    <property type="molecule type" value="Genomic_DNA"/>
</dbReference>
<evidence type="ECO:0000256" key="1">
    <source>
        <dbReference type="ARBA" id="ARBA00005429"/>
    </source>
</evidence>
<dbReference type="PROSITE" id="PS51716">
    <property type="entry name" value="G_IRG"/>
    <property type="match status" value="1"/>
</dbReference>
<dbReference type="Gene3D" id="3.40.50.300">
    <property type="entry name" value="P-loop containing nucleotide triphosphate hydrolases"/>
    <property type="match status" value="1"/>
</dbReference>
<dbReference type="PANTHER" id="PTHR32341:SF10">
    <property type="entry name" value="INTERFERON-INDUCIBLE GTPASE 5"/>
    <property type="match status" value="1"/>
</dbReference>
<reference evidence="7" key="1">
    <citation type="submission" date="2021-02" db="EMBL/GenBank/DDBJ databases">
        <authorList>
            <person name="Nowell W R."/>
        </authorList>
    </citation>
    <scope>NUCLEOTIDE SEQUENCE</scope>
</reference>
<evidence type="ECO:0000256" key="3">
    <source>
        <dbReference type="ARBA" id="ARBA00022801"/>
    </source>
</evidence>
<dbReference type="InterPro" id="IPR027417">
    <property type="entry name" value="P-loop_NTPase"/>
</dbReference>
<evidence type="ECO:0000313" key="7">
    <source>
        <dbReference type="EMBL" id="CAF3884101.1"/>
    </source>
</evidence>
<name>A0A819GMN8_9BILA</name>
<comment type="caution">
    <text evidence="7">The sequence shown here is derived from an EMBL/GenBank/DDBJ whole genome shotgun (WGS) entry which is preliminary data.</text>
</comment>
<dbReference type="SUPFAM" id="SSF52540">
    <property type="entry name" value="P-loop containing nucleoside triphosphate hydrolases"/>
    <property type="match status" value="1"/>
</dbReference>
<dbReference type="Pfam" id="PF05049">
    <property type="entry name" value="IIGP"/>
    <property type="match status" value="1"/>
</dbReference>